<dbReference type="RefSeq" id="WP_056642891.1">
    <property type="nucleotide sequence ID" value="NZ_JAVDTL010000005.1"/>
</dbReference>
<dbReference type="Proteomes" id="UP001249076">
    <property type="component" value="Unassembled WGS sequence"/>
</dbReference>
<evidence type="ECO:0000313" key="5">
    <source>
        <dbReference type="Proteomes" id="UP001253458"/>
    </source>
</evidence>
<evidence type="ECO:0000259" key="1">
    <source>
        <dbReference type="Pfam" id="PF09722"/>
    </source>
</evidence>
<proteinExistence type="predicted"/>
<dbReference type="EMBL" id="JAVDTL010000005">
    <property type="protein sequence ID" value="MDR6768155.1"/>
    <property type="molecule type" value="Genomic_DNA"/>
</dbReference>
<dbReference type="AlphaFoldDB" id="A0AAJ2BXY1"/>
<dbReference type="EMBL" id="JAVDTS010000003">
    <property type="protein sequence ID" value="MDR6837815.1"/>
    <property type="molecule type" value="Genomic_DNA"/>
</dbReference>
<keyword evidence="4" id="KW-1185">Reference proteome</keyword>
<gene>
    <name evidence="2" type="ORF">J2W88_003457</name>
    <name evidence="3" type="ORF">J2W93_002653</name>
</gene>
<protein>
    <submittedName>
        <fullName evidence="2">Uncharacterized protein (DUF2384 family)</fullName>
    </submittedName>
</protein>
<organism evidence="2 5">
    <name type="scientific">Acidovorax delafieldii</name>
    <name type="common">Pseudomonas delafieldii</name>
    <dbReference type="NCBI Taxonomy" id="47920"/>
    <lineage>
        <taxon>Bacteria</taxon>
        <taxon>Pseudomonadati</taxon>
        <taxon>Pseudomonadota</taxon>
        <taxon>Betaproteobacteria</taxon>
        <taxon>Burkholderiales</taxon>
        <taxon>Comamonadaceae</taxon>
        <taxon>Acidovorax</taxon>
    </lineage>
</organism>
<dbReference type="Pfam" id="PF09722">
    <property type="entry name" value="Xre_MbcA_ParS_C"/>
    <property type="match status" value="1"/>
</dbReference>
<name>A0AAJ2BXY1_ACIDE</name>
<sequence>MALEDDIATLTVLVQGMLAESGEQAGFDAREWLDRWLTGVVPALGNRRPIDVLNEPDGLEVVKSLLLRAQSGAYS</sequence>
<evidence type="ECO:0000313" key="4">
    <source>
        <dbReference type="Proteomes" id="UP001249076"/>
    </source>
</evidence>
<evidence type="ECO:0000313" key="3">
    <source>
        <dbReference type="EMBL" id="MDR6837815.1"/>
    </source>
</evidence>
<comment type="caution">
    <text evidence="2">The sequence shown here is derived from an EMBL/GenBank/DDBJ whole genome shotgun (WGS) entry which is preliminary data.</text>
</comment>
<reference evidence="2 4" key="1">
    <citation type="submission" date="2023-07" db="EMBL/GenBank/DDBJ databases">
        <title>Sorghum-associated microbial communities from plants grown in Nebraska, USA.</title>
        <authorList>
            <person name="Schachtman D."/>
        </authorList>
    </citation>
    <scope>NUCLEOTIDE SEQUENCE</scope>
    <source>
        <strain evidence="3 4">BE105</strain>
        <strain evidence="2">BE69</strain>
    </source>
</reference>
<feature type="domain" description="Antitoxin Xre/MbcA/ParS-like toxin-binding" evidence="1">
    <location>
        <begin position="27"/>
        <end position="72"/>
    </location>
</feature>
<accession>A0AAJ2BXY1</accession>
<evidence type="ECO:0000313" key="2">
    <source>
        <dbReference type="EMBL" id="MDR6768155.1"/>
    </source>
</evidence>
<dbReference type="Proteomes" id="UP001253458">
    <property type="component" value="Unassembled WGS sequence"/>
</dbReference>
<dbReference type="InterPro" id="IPR024467">
    <property type="entry name" value="Xre/MbcA/ParS-like_toxin-bd"/>
</dbReference>